<dbReference type="GO" id="GO:0005886">
    <property type="term" value="C:plasma membrane"/>
    <property type="evidence" value="ECO:0007669"/>
    <property type="project" value="UniProtKB-SubCell"/>
</dbReference>
<dbReference type="Pfam" id="PF02687">
    <property type="entry name" value="FtsX"/>
    <property type="match status" value="1"/>
</dbReference>
<keyword evidence="3 7" id="KW-0812">Transmembrane</keyword>
<evidence type="ECO:0000313" key="9">
    <source>
        <dbReference type="EMBL" id="SES35574.1"/>
    </source>
</evidence>
<dbReference type="RefSeq" id="WP_177221665.1">
    <property type="nucleotide sequence ID" value="NZ_FOFR01000038.1"/>
</dbReference>
<evidence type="ECO:0000256" key="4">
    <source>
        <dbReference type="ARBA" id="ARBA00022989"/>
    </source>
</evidence>
<sequence length="446" mass="46895">MFSGKLRSALVIGGQGIRARKLRTFLSMVSLFLGVLAIVAVQAGSEIAERAMLTDVELQAGKDGTMMGYIPGEKGAPAIVESTLKGRADAVAMISSQAVIGEPGVRPINEGGMPFEYAGQRGDYNGSMTFCDASGVCHEQKAPEKKPDGQAIEVNMVALTGDIRRFKPFRPVSGSWLDFATAPSLAPRIVLNEEAAKGLDRYRVPGEMMIEGASHHVSPQIIGVVQDGSSTPRVYLRLDELRTWMPAAAETGSSDIGRFRGGSGGTQLEVYLQPGSADLQQLLKAKLVGAGLSQDQLHFNTVNSKERMESELRILRLIFLGMAFLVLLIGVAGILNVGLATVGERVEEFALRRAVGMSRMLLAGIVLAETLLTGLLTAALAIGAGAAGLQIALAMFGSRFPSLQGTAFPWEAGVAGVIAGLVAGVLGGLIPAVRAARIPIATVMRA</sequence>
<comment type="similarity">
    <text evidence="6">Belongs to the ABC-4 integral membrane protein family.</text>
</comment>
<organism evidence="9 10">
    <name type="scientific">Lentzea xinjiangensis</name>
    <dbReference type="NCBI Taxonomy" id="402600"/>
    <lineage>
        <taxon>Bacteria</taxon>
        <taxon>Bacillati</taxon>
        <taxon>Actinomycetota</taxon>
        <taxon>Actinomycetes</taxon>
        <taxon>Pseudonocardiales</taxon>
        <taxon>Pseudonocardiaceae</taxon>
        <taxon>Lentzea</taxon>
    </lineage>
</organism>
<feature type="transmembrane region" description="Helical" evidence="7">
    <location>
        <begin position="314"/>
        <end position="339"/>
    </location>
</feature>
<feature type="domain" description="ABC3 transporter permease C-terminal" evidence="8">
    <location>
        <begin position="322"/>
        <end position="439"/>
    </location>
</feature>
<feature type="transmembrane region" description="Helical" evidence="7">
    <location>
        <begin position="360"/>
        <end position="393"/>
    </location>
</feature>
<keyword evidence="10" id="KW-1185">Reference proteome</keyword>
<dbReference type="STRING" id="402600.SAMN05216188_13817"/>
<evidence type="ECO:0000256" key="6">
    <source>
        <dbReference type="ARBA" id="ARBA00038076"/>
    </source>
</evidence>
<reference evidence="10" key="1">
    <citation type="submission" date="2016-10" db="EMBL/GenBank/DDBJ databases">
        <authorList>
            <person name="Varghese N."/>
            <person name="Submissions S."/>
        </authorList>
    </citation>
    <scope>NUCLEOTIDE SEQUENCE [LARGE SCALE GENOMIC DNA]</scope>
    <source>
        <strain evidence="10">CGMCC 4.3525</strain>
    </source>
</reference>
<proteinExistence type="inferred from homology"/>
<evidence type="ECO:0000256" key="3">
    <source>
        <dbReference type="ARBA" id="ARBA00022692"/>
    </source>
</evidence>
<dbReference type="AlphaFoldDB" id="A0A1H9WP25"/>
<name>A0A1H9WP25_9PSEU</name>
<feature type="transmembrane region" description="Helical" evidence="7">
    <location>
        <begin position="25"/>
        <end position="44"/>
    </location>
</feature>
<dbReference type="GO" id="GO:0022857">
    <property type="term" value="F:transmembrane transporter activity"/>
    <property type="evidence" value="ECO:0007669"/>
    <property type="project" value="TreeGrafter"/>
</dbReference>
<dbReference type="EMBL" id="FOFR01000038">
    <property type="protein sequence ID" value="SES35574.1"/>
    <property type="molecule type" value="Genomic_DNA"/>
</dbReference>
<evidence type="ECO:0000256" key="2">
    <source>
        <dbReference type="ARBA" id="ARBA00022475"/>
    </source>
</evidence>
<gene>
    <name evidence="9" type="ORF">SAMN05216188_13817</name>
</gene>
<feature type="transmembrane region" description="Helical" evidence="7">
    <location>
        <begin position="413"/>
        <end position="436"/>
    </location>
</feature>
<keyword evidence="2" id="KW-1003">Cell membrane</keyword>
<evidence type="ECO:0000259" key="8">
    <source>
        <dbReference type="Pfam" id="PF02687"/>
    </source>
</evidence>
<evidence type="ECO:0000256" key="5">
    <source>
        <dbReference type="ARBA" id="ARBA00023136"/>
    </source>
</evidence>
<evidence type="ECO:0000256" key="7">
    <source>
        <dbReference type="SAM" id="Phobius"/>
    </source>
</evidence>
<comment type="subcellular location">
    <subcellularLocation>
        <location evidence="1">Cell membrane</location>
        <topology evidence="1">Multi-pass membrane protein</topology>
    </subcellularLocation>
</comment>
<protein>
    <submittedName>
        <fullName evidence="9">Putative ABC transport system permease protein</fullName>
    </submittedName>
</protein>
<keyword evidence="5 7" id="KW-0472">Membrane</keyword>
<dbReference type="InterPro" id="IPR050250">
    <property type="entry name" value="Macrolide_Exporter_MacB"/>
</dbReference>
<dbReference type="PANTHER" id="PTHR30572">
    <property type="entry name" value="MEMBRANE COMPONENT OF TRANSPORTER-RELATED"/>
    <property type="match status" value="1"/>
</dbReference>
<dbReference type="InterPro" id="IPR003838">
    <property type="entry name" value="ABC3_permease_C"/>
</dbReference>
<evidence type="ECO:0000256" key="1">
    <source>
        <dbReference type="ARBA" id="ARBA00004651"/>
    </source>
</evidence>
<accession>A0A1H9WP25</accession>
<keyword evidence="4 7" id="KW-1133">Transmembrane helix</keyword>
<dbReference type="PANTHER" id="PTHR30572:SF4">
    <property type="entry name" value="ABC TRANSPORTER PERMEASE YTRF"/>
    <property type="match status" value="1"/>
</dbReference>
<evidence type="ECO:0000313" key="10">
    <source>
        <dbReference type="Proteomes" id="UP000199352"/>
    </source>
</evidence>
<dbReference type="Proteomes" id="UP000199352">
    <property type="component" value="Unassembled WGS sequence"/>
</dbReference>